<sequence length="147" mass="17528">MTCYESRPTWSGYEQCNDRLGTRITHWRRVLNNLGPFGVEWTPYKDEQFVDILLERFLEAQDTWRAAAQWLPAYSRAPLILGDMHEMDGRLGSGEWYPDFLSGWYGLWRDRDTNLVPVDHNFGVRSSRRYLQWYFQWARLSLLGVDD</sequence>
<evidence type="ECO:0000313" key="2">
    <source>
        <dbReference type="Proteomes" id="UP001341840"/>
    </source>
</evidence>
<dbReference type="EMBL" id="JASCZI010090671">
    <property type="protein sequence ID" value="MED6144610.1"/>
    <property type="molecule type" value="Genomic_DNA"/>
</dbReference>
<evidence type="ECO:0000313" key="1">
    <source>
        <dbReference type="EMBL" id="MED6144610.1"/>
    </source>
</evidence>
<reference evidence="1 2" key="1">
    <citation type="journal article" date="2023" name="Plants (Basel)">
        <title>Bridging the Gap: Combining Genomics and Transcriptomics Approaches to Understand Stylosanthes scabra, an Orphan Legume from the Brazilian Caatinga.</title>
        <authorList>
            <person name="Ferreira-Neto J.R.C."/>
            <person name="da Silva M.D."/>
            <person name="Binneck E."/>
            <person name="de Melo N.F."/>
            <person name="da Silva R.H."/>
            <person name="de Melo A.L.T.M."/>
            <person name="Pandolfi V."/>
            <person name="Bustamante F.O."/>
            <person name="Brasileiro-Vidal A.C."/>
            <person name="Benko-Iseppon A.M."/>
        </authorList>
    </citation>
    <scope>NUCLEOTIDE SEQUENCE [LARGE SCALE GENOMIC DNA]</scope>
    <source>
        <tissue evidence="1">Leaves</tissue>
    </source>
</reference>
<gene>
    <name evidence="1" type="ORF">PIB30_017344</name>
</gene>
<proteinExistence type="predicted"/>
<protein>
    <submittedName>
        <fullName evidence="1">Uncharacterized protein</fullName>
    </submittedName>
</protein>
<accession>A0ABU6T7V6</accession>
<name>A0ABU6T7V6_9FABA</name>
<comment type="caution">
    <text evidence="1">The sequence shown here is derived from an EMBL/GenBank/DDBJ whole genome shotgun (WGS) entry which is preliminary data.</text>
</comment>
<organism evidence="1 2">
    <name type="scientific">Stylosanthes scabra</name>
    <dbReference type="NCBI Taxonomy" id="79078"/>
    <lineage>
        <taxon>Eukaryota</taxon>
        <taxon>Viridiplantae</taxon>
        <taxon>Streptophyta</taxon>
        <taxon>Embryophyta</taxon>
        <taxon>Tracheophyta</taxon>
        <taxon>Spermatophyta</taxon>
        <taxon>Magnoliopsida</taxon>
        <taxon>eudicotyledons</taxon>
        <taxon>Gunneridae</taxon>
        <taxon>Pentapetalae</taxon>
        <taxon>rosids</taxon>
        <taxon>fabids</taxon>
        <taxon>Fabales</taxon>
        <taxon>Fabaceae</taxon>
        <taxon>Papilionoideae</taxon>
        <taxon>50 kb inversion clade</taxon>
        <taxon>dalbergioids sensu lato</taxon>
        <taxon>Dalbergieae</taxon>
        <taxon>Pterocarpus clade</taxon>
        <taxon>Stylosanthes</taxon>
    </lineage>
</organism>
<dbReference type="Proteomes" id="UP001341840">
    <property type="component" value="Unassembled WGS sequence"/>
</dbReference>
<keyword evidence="2" id="KW-1185">Reference proteome</keyword>